<reference evidence="5" key="2">
    <citation type="submission" date="2025-09" db="UniProtKB">
        <authorList>
            <consortium name="Ensembl"/>
        </authorList>
    </citation>
    <scope>IDENTIFICATION</scope>
</reference>
<dbReference type="GO" id="GO:0046872">
    <property type="term" value="F:metal ion binding"/>
    <property type="evidence" value="ECO:0007669"/>
    <property type="project" value="UniProtKB-KW"/>
</dbReference>
<dbReference type="SUPFAM" id="SSF56219">
    <property type="entry name" value="DNase I-like"/>
    <property type="match status" value="1"/>
</dbReference>
<evidence type="ECO:0000313" key="5">
    <source>
        <dbReference type="Ensembl" id="ENSCVAP00000029134.1"/>
    </source>
</evidence>
<dbReference type="GeneTree" id="ENSGT01110000267493"/>
<dbReference type="GO" id="GO:0008081">
    <property type="term" value="F:phosphoric diester hydrolase activity"/>
    <property type="evidence" value="ECO:0007669"/>
    <property type="project" value="TreeGrafter"/>
</dbReference>
<dbReference type="InterPro" id="IPR036691">
    <property type="entry name" value="Endo/exonu/phosph_ase_sf"/>
</dbReference>
<accession>A0A3Q2EBS1</accession>
<keyword evidence="3" id="KW-0378">Hydrolase</keyword>
<dbReference type="PANTHER" id="PTHR22748:SF26">
    <property type="entry name" value="ENDONUCLEASE_EXONUCLEASE_PHOSPHATASE DOMAIN-CONTAINING PROTEIN"/>
    <property type="match status" value="1"/>
</dbReference>
<dbReference type="InterPro" id="IPR004808">
    <property type="entry name" value="AP_endonuc_1"/>
</dbReference>
<dbReference type="GO" id="GO:0005634">
    <property type="term" value="C:nucleus"/>
    <property type="evidence" value="ECO:0007669"/>
    <property type="project" value="TreeGrafter"/>
</dbReference>
<dbReference type="GO" id="GO:0003906">
    <property type="term" value="F:DNA-(apurinic or apyrimidinic site) endonuclease activity"/>
    <property type="evidence" value="ECO:0007669"/>
    <property type="project" value="TreeGrafter"/>
</dbReference>
<dbReference type="GO" id="GO:0008311">
    <property type="term" value="F:double-stranded DNA 3'-5' DNA exonuclease activity"/>
    <property type="evidence" value="ECO:0007669"/>
    <property type="project" value="TreeGrafter"/>
</dbReference>
<sequence length="165" mass="19102">MTKLTCISWNIRGINPPIKRKKILTYLKKQKVDIASHLTDNEILKLWRDWVGNVFYSSFSTKARGVALLINKNLNLNLNSVENDKSGRFLLVNCEINRNKIALGNIYRPNYDDPLFFNNLIMKEGQYIVGGDFKMVLNPLLDLYKTEQDMDNIGEKRFMDGKNPS</sequence>
<dbReference type="GO" id="GO:0006284">
    <property type="term" value="P:base-excision repair"/>
    <property type="evidence" value="ECO:0007669"/>
    <property type="project" value="TreeGrafter"/>
</dbReference>
<keyword evidence="6" id="KW-1185">Reference proteome</keyword>
<keyword evidence="2" id="KW-0479">Metal-binding</keyword>
<dbReference type="AlphaFoldDB" id="A0A3Q2EBS1"/>
<dbReference type="Proteomes" id="UP000265020">
    <property type="component" value="Unassembled WGS sequence"/>
</dbReference>
<name>A0A3Q2EBS1_CYPVA</name>
<dbReference type="PANTHER" id="PTHR22748">
    <property type="entry name" value="AP ENDONUCLEASE"/>
    <property type="match status" value="1"/>
</dbReference>
<evidence type="ECO:0000256" key="4">
    <source>
        <dbReference type="ARBA" id="ARBA00022842"/>
    </source>
</evidence>
<evidence type="ECO:0000256" key="3">
    <source>
        <dbReference type="ARBA" id="ARBA00022801"/>
    </source>
</evidence>
<dbReference type="OMA" id="MLMLCEI"/>
<organism evidence="5 6">
    <name type="scientific">Cyprinodon variegatus</name>
    <name type="common">Sheepshead minnow</name>
    <dbReference type="NCBI Taxonomy" id="28743"/>
    <lineage>
        <taxon>Eukaryota</taxon>
        <taxon>Metazoa</taxon>
        <taxon>Chordata</taxon>
        <taxon>Craniata</taxon>
        <taxon>Vertebrata</taxon>
        <taxon>Euteleostomi</taxon>
        <taxon>Actinopterygii</taxon>
        <taxon>Neopterygii</taxon>
        <taxon>Teleostei</taxon>
        <taxon>Neoteleostei</taxon>
        <taxon>Acanthomorphata</taxon>
        <taxon>Ovalentaria</taxon>
        <taxon>Atherinomorphae</taxon>
        <taxon>Cyprinodontiformes</taxon>
        <taxon>Cyprinodontidae</taxon>
        <taxon>Cyprinodon</taxon>
    </lineage>
</organism>
<proteinExistence type="predicted"/>
<evidence type="ECO:0000256" key="2">
    <source>
        <dbReference type="ARBA" id="ARBA00022723"/>
    </source>
</evidence>
<evidence type="ECO:0000313" key="6">
    <source>
        <dbReference type="Proteomes" id="UP000265020"/>
    </source>
</evidence>
<evidence type="ECO:0008006" key="7">
    <source>
        <dbReference type="Google" id="ProtNLM"/>
    </source>
</evidence>
<dbReference type="Gene3D" id="3.60.10.10">
    <property type="entry name" value="Endonuclease/exonuclease/phosphatase"/>
    <property type="match status" value="1"/>
</dbReference>
<protein>
    <recommendedName>
        <fullName evidence="7">Endonuclease/exonuclease/phosphatase domain-containing protein</fullName>
    </recommendedName>
</protein>
<keyword evidence="4" id="KW-0460">Magnesium</keyword>
<reference evidence="5" key="1">
    <citation type="submission" date="2025-08" db="UniProtKB">
        <authorList>
            <consortium name="Ensembl"/>
        </authorList>
    </citation>
    <scope>IDENTIFICATION</scope>
</reference>
<comment type="cofactor">
    <cofactor evidence="1">
        <name>Mg(2+)</name>
        <dbReference type="ChEBI" id="CHEBI:18420"/>
    </cofactor>
</comment>
<evidence type="ECO:0000256" key="1">
    <source>
        <dbReference type="ARBA" id="ARBA00001946"/>
    </source>
</evidence>
<dbReference type="Ensembl" id="ENSCVAT00000021823.1">
    <property type="protein sequence ID" value="ENSCVAP00000029134.1"/>
    <property type="gene ID" value="ENSCVAG00000016658.1"/>
</dbReference>